<keyword evidence="3" id="KW-1185">Reference proteome</keyword>
<organism evidence="2 3">
    <name type="scientific">Oxalobacter paraformigenes</name>
    <dbReference type="NCBI Taxonomy" id="556268"/>
    <lineage>
        <taxon>Bacteria</taxon>
        <taxon>Pseudomonadati</taxon>
        <taxon>Pseudomonadota</taxon>
        <taxon>Betaproteobacteria</taxon>
        <taxon>Burkholderiales</taxon>
        <taxon>Oxalobacteraceae</taxon>
        <taxon>Oxalobacter</taxon>
    </lineage>
</organism>
<evidence type="ECO:0000313" key="3">
    <source>
        <dbReference type="Proteomes" id="UP000003973"/>
    </source>
</evidence>
<proteinExistence type="predicted"/>
<dbReference type="AlphaFoldDB" id="T5LPR3"/>
<accession>T5LPR3</accession>
<evidence type="ECO:0000313" key="2">
    <source>
        <dbReference type="EMBL" id="EQM95212.1"/>
    </source>
</evidence>
<evidence type="ECO:0000256" key="1">
    <source>
        <dbReference type="SAM" id="MobiDB-lite"/>
    </source>
</evidence>
<sequence>MRPLSGAFCPPETAAVPGRPRRLPDGAGKRAGLPQRAGTAVFDSRLFSPAGKAGRLPGRLKRRFPCFPALLEPPGFAGVPDEWRKGANGAGLFHARRRGRKRQTTFSGGSVGSGRPAKADRKGKAGMRLAAVPAAMFRFAAASVRQTGFYDRRQGGKESAARGKRDREKTTR</sequence>
<reference evidence="2" key="1">
    <citation type="submission" date="2011-10" db="EMBL/GenBank/DDBJ databases">
        <title>The Genome Sequence of Oxalobacter formigenes HOxBLS.</title>
        <authorList>
            <consortium name="The Broad Institute Genome Sequencing Platform"/>
            <person name="Earl A."/>
            <person name="Ward D."/>
            <person name="Feldgarden M."/>
            <person name="Gevers D."/>
            <person name="Allison M.J."/>
            <person name="Humphrey S."/>
            <person name="Young S.K."/>
            <person name="Zeng Q."/>
            <person name="Gargeya S."/>
            <person name="Fitzgerald M."/>
            <person name="Haas B."/>
            <person name="Abouelleil A."/>
            <person name="Alvarado L."/>
            <person name="Arachchi H.M."/>
            <person name="Berlin A."/>
            <person name="Brown A."/>
            <person name="Chapman S.B."/>
            <person name="Chen Z."/>
            <person name="Dunbar C."/>
            <person name="Freedman E."/>
            <person name="Gearin G."/>
            <person name="Goldberg J."/>
            <person name="Griggs A."/>
            <person name="Gujja S."/>
            <person name="Heiman D."/>
            <person name="Howarth C."/>
            <person name="Larson L."/>
            <person name="Lui A."/>
            <person name="MacDonald P.J.P."/>
            <person name="Montmayeur A."/>
            <person name="Murphy C."/>
            <person name="Neiman D."/>
            <person name="Pearson M."/>
            <person name="Priest M."/>
            <person name="Roberts A."/>
            <person name="Saif S."/>
            <person name="Shea T."/>
            <person name="Shenoy N."/>
            <person name="Sisk P."/>
            <person name="Stolte C."/>
            <person name="Sykes S."/>
            <person name="Wortman J."/>
            <person name="Nusbaum C."/>
            <person name="Birren B."/>
        </authorList>
    </citation>
    <scope>NUCLEOTIDE SEQUENCE [LARGE SCALE GENOMIC DNA]</scope>
    <source>
        <strain evidence="2">HOxBLS</strain>
    </source>
</reference>
<feature type="compositionally biased region" description="Basic and acidic residues" evidence="1">
    <location>
        <begin position="150"/>
        <end position="172"/>
    </location>
</feature>
<name>T5LPR3_9BURK</name>
<gene>
    <name evidence="2" type="ORF">OFAG_02237</name>
</gene>
<dbReference type="HOGENOM" id="CLU_1553755_0_0_4"/>
<dbReference type="EMBL" id="ACDP02000021">
    <property type="protein sequence ID" value="EQM95212.1"/>
    <property type="molecule type" value="Genomic_DNA"/>
</dbReference>
<protein>
    <submittedName>
        <fullName evidence="2">Uncharacterized protein</fullName>
    </submittedName>
</protein>
<feature type="region of interest" description="Disordered" evidence="1">
    <location>
        <begin position="148"/>
        <end position="172"/>
    </location>
</feature>
<feature type="region of interest" description="Disordered" evidence="1">
    <location>
        <begin position="1"/>
        <end position="35"/>
    </location>
</feature>
<feature type="compositionally biased region" description="Basic residues" evidence="1">
    <location>
        <begin position="94"/>
        <end position="103"/>
    </location>
</feature>
<comment type="caution">
    <text evidence="2">The sequence shown here is derived from an EMBL/GenBank/DDBJ whole genome shotgun (WGS) entry which is preliminary data.</text>
</comment>
<feature type="region of interest" description="Disordered" evidence="1">
    <location>
        <begin position="92"/>
        <end position="125"/>
    </location>
</feature>
<dbReference type="Proteomes" id="UP000003973">
    <property type="component" value="Unassembled WGS sequence"/>
</dbReference>